<organism evidence="2 3">
    <name type="scientific">Chaetomium fimeti</name>
    <dbReference type="NCBI Taxonomy" id="1854472"/>
    <lineage>
        <taxon>Eukaryota</taxon>
        <taxon>Fungi</taxon>
        <taxon>Dikarya</taxon>
        <taxon>Ascomycota</taxon>
        <taxon>Pezizomycotina</taxon>
        <taxon>Sordariomycetes</taxon>
        <taxon>Sordariomycetidae</taxon>
        <taxon>Sordariales</taxon>
        <taxon>Chaetomiaceae</taxon>
        <taxon>Chaetomium</taxon>
    </lineage>
</organism>
<reference evidence="2" key="2">
    <citation type="submission" date="2023-06" db="EMBL/GenBank/DDBJ databases">
        <authorList>
            <consortium name="Lawrence Berkeley National Laboratory"/>
            <person name="Haridas S."/>
            <person name="Hensen N."/>
            <person name="Bonometti L."/>
            <person name="Westerberg I."/>
            <person name="Brannstrom I.O."/>
            <person name="Guillou S."/>
            <person name="Cros-Aarteil S."/>
            <person name="Calhoun S."/>
            <person name="Kuo A."/>
            <person name="Mondo S."/>
            <person name="Pangilinan J."/>
            <person name="Riley R."/>
            <person name="Labutti K."/>
            <person name="Andreopoulos B."/>
            <person name="Lipzen A."/>
            <person name="Chen C."/>
            <person name="Yanf M."/>
            <person name="Daum C."/>
            <person name="Ng V."/>
            <person name="Clum A."/>
            <person name="Steindorff A."/>
            <person name="Ohm R."/>
            <person name="Martin F."/>
            <person name="Silar P."/>
            <person name="Natvig D."/>
            <person name="Lalanne C."/>
            <person name="Gautier V."/>
            <person name="Ament-Velasquez S.L."/>
            <person name="Kruys A."/>
            <person name="Hutchinson M.I."/>
            <person name="Powell A.J."/>
            <person name="Barry K."/>
            <person name="Miller A.N."/>
            <person name="Grigoriev I.V."/>
            <person name="Debuchy R."/>
            <person name="Gladieux P."/>
            <person name="Thoren M.H."/>
            <person name="Johannesson H."/>
        </authorList>
    </citation>
    <scope>NUCLEOTIDE SEQUENCE</scope>
    <source>
        <strain evidence="2">CBS 168.71</strain>
    </source>
</reference>
<proteinExistence type="predicted"/>
<dbReference type="EMBL" id="JAUEPN010000011">
    <property type="protein sequence ID" value="KAK3290918.1"/>
    <property type="molecule type" value="Genomic_DNA"/>
</dbReference>
<dbReference type="RefSeq" id="XP_062654432.1">
    <property type="nucleotide sequence ID" value="XM_062808267.1"/>
</dbReference>
<evidence type="ECO:0000313" key="3">
    <source>
        <dbReference type="Proteomes" id="UP001278766"/>
    </source>
</evidence>
<sequence>MHKSRIFKQAIRLFLLLSTANPPGALGLQERRDLCGLSMHTSEIPDIGNFSVIDASWTVPVVITREDDTAKDAPYVSQGVALCCGDDCSTRLSAGMWVYERSPEGKHAGFAMFQLSPTFGTFLIPHEHQLYLNDGDILWTRAEILGPNLAQLTFSKVVNETSNITLSVDLGIGIRDSMTILSIATRGNGAELHHTQFPRHKFDPKPEFCGDSAWWYLSDNFDVGEQTDRPMGLSRFSPVLVADHGLQTTDKKSFPARLPVSGLGRFWNMVRDTGGQTEALCAATEFEGTGMTLFYAL</sequence>
<dbReference type="GeneID" id="87845215"/>
<evidence type="ECO:0000256" key="1">
    <source>
        <dbReference type="SAM" id="SignalP"/>
    </source>
</evidence>
<gene>
    <name evidence="2" type="ORF">B0H64DRAFT_478767</name>
</gene>
<name>A0AAE0H6K1_9PEZI</name>
<protein>
    <submittedName>
        <fullName evidence="2">Uncharacterized protein</fullName>
    </submittedName>
</protein>
<keyword evidence="1" id="KW-0732">Signal</keyword>
<accession>A0AAE0H6K1</accession>
<feature type="chain" id="PRO_5041932818" evidence="1">
    <location>
        <begin position="28"/>
        <end position="297"/>
    </location>
</feature>
<evidence type="ECO:0000313" key="2">
    <source>
        <dbReference type="EMBL" id="KAK3290918.1"/>
    </source>
</evidence>
<feature type="signal peptide" evidence="1">
    <location>
        <begin position="1"/>
        <end position="27"/>
    </location>
</feature>
<dbReference type="Proteomes" id="UP001278766">
    <property type="component" value="Unassembled WGS sequence"/>
</dbReference>
<comment type="caution">
    <text evidence="2">The sequence shown here is derived from an EMBL/GenBank/DDBJ whole genome shotgun (WGS) entry which is preliminary data.</text>
</comment>
<keyword evidence="3" id="KW-1185">Reference proteome</keyword>
<reference evidence="2" key="1">
    <citation type="journal article" date="2023" name="Mol. Phylogenet. Evol.">
        <title>Genome-scale phylogeny and comparative genomics of the fungal order Sordariales.</title>
        <authorList>
            <person name="Hensen N."/>
            <person name="Bonometti L."/>
            <person name="Westerberg I."/>
            <person name="Brannstrom I.O."/>
            <person name="Guillou S."/>
            <person name="Cros-Aarteil S."/>
            <person name="Calhoun S."/>
            <person name="Haridas S."/>
            <person name="Kuo A."/>
            <person name="Mondo S."/>
            <person name="Pangilinan J."/>
            <person name="Riley R."/>
            <person name="LaButti K."/>
            <person name="Andreopoulos B."/>
            <person name="Lipzen A."/>
            <person name="Chen C."/>
            <person name="Yan M."/>
            <person name="Daum C."/>
            <person name="Ng V."/>
            <person name="Clum A."/>
            <person name="Steindorff A."/>
            <person name="Ohm R.A."/>
            <person name="Martin F."/>
            <person name="Silar P."/>
            <person name="Natvig D.O."/>
            <person name="Lalanne C."/>
            <person name="Gautier V."/>
            <person name="Ament-Velasquez S.L."/>
            <person name="Kruys A."/>
            <person name="Hutchinson M.I."/>
            <person name="Powell A.J."/>
            <person name="Barry K."/>
            <person name="Miller A.N."/>
            <person name="Grigoriev I.V."/>
            <person name="Debuchy R."/>
            <person name="Gladieux P."/>
            <person name="Hiltunen Thoren M."/>
            <person name="Johannesson H."/>
        </authorList>
    </citation>
    <scope>NUCLEOTIDE SEQUENCE</scope>
    <source>
        <strain evidence="2">CBS 168.71</strain>
    </source>
</reference>
<dbReference type="AlphaFoldDB" id="A0AAE0H6K1"/>